<dbReference type="OrthoDB" id="8000970at2"/>
<proteinExistence type="predicted"/>
<organism evidence="1 2">
    <name type="scientific">Methylobacterium platani</name>
    <dbReference type="NCBI Taxonomy" id="427683"/>
    <lineage>
        <taxon>Bacteria</taxon>
        <taxon>Pseudomonadati</taxon>
        <taxon>Pseudomonadota</taxon>
        <taxon>Alphaproteobacteria</taxon>
        <taxon>Hyphomicrobiales</taxon>
        <taxon>Methylobacteriaceae</taxon>
        <taxon>Methylobacterium</taxon>
    </lineage>
</organism>
<gene>
    <name evidence="1" type="ORF">A5481_01980</name>
</gene>
<name>A0A179SH65_9HYPH</name>
<protein>
    <submittedName>
        <fullName evidence="1">Uncharacterized protein</fullName>
    </submittedName>
</protein>
<evidence type="ECO:0000313" key="2">
    <source>
        <dbReference type="Proteomes" id="UP000078316"/>
    </source>
</evidence>
<dbReference type="RefSeq" id="WP_048435234.1">
    <property type="nucleotide sequence ID" value="NZ_LWHQ01000006.1"/>
</dbReference>
<dbReference type="Proteomes" id="UP000078316">
    <property type="component" value="Unassembled WGS sequence"/>
</dbReference>
<dbReference type="EMBL" id="LWHQ01000006">
    <property type="protein sequence ID" value="OAS27218.1"/>
    <property type="molecule type" value="Genomic_DNA"/>
</dbReference>
<evidence type="ECO:0000313" key="1">
    <source>
        <dbReference type="EMBL" id="OAS27218.1"/>
    </source>
</evidence>
<accession>A0A179SH65</accession>
<sequence>MIALAQAWRAGLTRRTQRTAMVREAVGVRGEPEPPEHHELTARELIRMAQSARAATEARG</sequence>
<comment type="caution">
    <text evidence="1">The sequence shown here is derived from an EMBL/GenBank/DDBJ whole genome shotgun (WGS) entry which is preliminary data.</text>
</comment>
<reference evidence="1 2" key="1">
    <citation type="submission" date="2016-04" db="EMBL/GenBank/DDBJ databases">
        <authorList>
            <person name="Evans L.H."/>
            <person name="Alamgir A."/>
            <person name="Owens N."/>
            <person name="Weber N.D."/>
            <person name="Virtaneva K."/>
            <person name="Barbian K."/>
            <person name="Babar A."/>
            <person name="Rosenke K."/>
        </authorList>
    </citation>
    <scope>NUCLEOTIDE SEQUENCE [LARGE SCALE GENOMIC DNA]</scope>
    <source>
        <strain evidence="1 2">PMB02</strain>
    </source>
</reference>
<dbReference type="AlphaFoldDB" id="A0A179SH65"/>